<reference evidence="1 2" key="1">
    <citation type="submission" date="2018-04" db="EMBL/GenBank/DDBJ databases">
        <title>Draft genome sequence of Pseudomonas syringae pv. actinidiae biovar 3 strains isolated from kiwifruit in Kagawa prefecture.</title>
        <authorList>
            <person name="Tabuchi M."/>
            <person name="Saito M."/>
            <person name="Fujiwara S."/>
            <person name="Sasa N."/>
            <person name="Akimitsu K."/>
            <person name="Gomi K."/>
            <person name="Konishi-Sugita S."/>
            <person name="Hamano K."/>
            <person name="Kataoka I."/>
        </authorList>
    </citation>
    <scope>NUCLEOTIDE SEQUENCE [LARGE SCALE GENOMIC DNA]</scope>
    <source>
        <strain evidence="1 2">MAFF212211</strain>
    </source>
</reference>
<proteinExistence type="predicted"/>
<dbReference type="EMBL" id="BGKA01000237">
    <property type="protein sequence ID" value="GBH19945.1"/>
    <property type="molecule type" value="Genomic_DNA"/>
</dbReference>
<dbReference type="AlphaFoldDB" id="A0AAN4QA96"/>
<organism evidence="1 2">
    <name type="scientific">Pseudomonas syringae pv. actinidiae</name>
    <dbReference type="NCBI Taxonomy" id="103796"/>
    <lineage>
        <taxon>Bacteria</taxon>
        <taxon>Pseudomonadati</taxon>
        <taxon>Pseudomonadota</taxon>
        <taxon>Gammaproteobacteria</taxon>
        <taxon>Pseudomonadales</taxon>
        <taxon>Pseudomonadaceae</taxon>
        <taxon>Pseudomonas</taxon>
        <taxon>Pseudomonas syringae</taxon>
    </lineage>
</organism>
<evidence type="ECO:0000313" key="1">
    <source>
        <dbReference type="EMBL" id="GBH19945.1"/>
    </source>
</evidence>
<accession>A0AAN4QA96</accession>
<sequence length="65" mass="7542">MNGLPLMRQQLINLTRPLYRQVRENAFQISIRIMPMMRVDWIRLMIAAAHSAAYLTPQSADLVCI</sequence>
<evidence type="ECO:0000313" key="2">
    <source>
        <dbReference type="Proteomes" id="UP000248291"/>
    </source>
</evidence>
<protein>
    <submittedName>
        <fullName evidence="1">Uncharacterized protein</fullName>
    </submittedName>
</protein>
<gene>
    <name evidence="1" type="ORF">KPSA3_05964</name>
</gene>
<name>A0AAN4QA96_PSESF</name>
<comment type="caution">
    <text evidence="1">The sequence shown here is derived from an EMBL/GenBank/DDBJ whole genome shotgun (WGS) entry which is preliminary data.</text>
</comment>
<dbReference type="Proteomes" id="UP000248291">
    <property type="component" value="Unassembled WGS sequence"/>
</dbReference>